<evidence type="ECO:0008006" key="4">
    <source>
        <dbReference type="Google" id="ProtNLM"/>
    </source>
</evidence>
<dbReference type="EMBL" id="FRCJ01000003">
    <property type="protein sequence ID" value="SHM36622.1"/>
    <property type="molecule type" value="Genomic_DNA"/>
</dbReference>
<dbReference type="PROSITE" id="PS51257">
    <property type="entry name" value="PROKAR_LIPOPROTEIN"/>
    <property type="match status" value="1"/>
</dbReference>
<accession>A0A1M7I762</accession>
<evidence type="ECO:0000313" key="3">
    <source>
        <dbReference type="Proteomes" id="UP000184280"/>
    </source>
</evidence>
<dbReference type="Gene3D" id="3.40.50.11970">
    <property type="match status" value="1"/>
</dbReference>
<dbReference type="Pfam" id="PF03415">
    <property type="entry name" value="Peptidase_C11"/>
    <property type="match status" value="1"/>
</dbReference>
<organism evidence="2 3">
    <name type="scientific">Xylanibacter ruminicola</name>
    <name type="common">Prevotella ruminicola</name>
    <dbReference type="NCBI Taxonomy" id="839"/>
    <lineage>
        <taxon>Bacteria</taxon>
        <taxon>Pseudomonadati</taxon>
        <taxon>Bacteroidota</taxon>
        <taxon>Bacteroidia</taxon>
        <taxon>Bacteroidales</taxon>
        <taxon>Prevotellaceae</taxon>
        <taxon>Xylanibacter</taxon>
    </lineage>
</organism>
<dbReference type="PANTHER" id="PTHR37835:SF1">
    <property type="entry name" value="ALPHA-CLOSTRIPAIN"/>
    <property type="match status" value="1"/>
</dbReference>
<feature type="chain" id="PRO_5009926810" description="Clostripain family protein" evidence="1">
    <location>
        <begin position="26"/>
        <end position="386"/>
    </location>
</feature>
<protein>
    <recommendedName>
        <fullName evidence="4">Clostripain family protein</fullName>
    </recommendedName>
</protein>
<reference evidence="2 3" key="1">
    <citation type="submission" date="2016-11" db="EMBL/GenBank/DDBJ databases">
        <authorList>
            <person name="Jaros S."/>
            <person name="Januszkiewicz K."/>
            <person name="Wedrychowicz H."/>
        </authorList>
    </citation>
    <scope>NUCLEOTIDE SEQUENCE [LARGE SCALE GENOMIC DNA]</scope>
    <source>
        <strain evidence="2 3">BPI-34</strain>
    </source>
</reference>
<evidence type="ECO:0000313" key="2">
    <source>
        <dbReference type="EMBL" id="SHM36622.1"/>
    </source>
</evidence>
<sequence>MNKMKHYRRFLLLLLATFMLTSCHDDDEPIDEPTEQTVIFFMPWSTNMTPYFEQNIADFETAIKGGLLKNERVIVCISSTTSRANVIELRQEQNRCVRDTLMFYSQPDFTQRENISRMLNDVRTIAPARRYSLIVGCHGMGWLPVSTSRTRSQYHFERDDVPQTRWFGGFTSEYQIETTTLADAISDAGMRMEYIMFDDCFMSSVEAAYDLKDATDYLIGCPTEIMIYGFPYHLCTRHLVGTVDYAALCQTFYDFYSHYTTPCGTIAVTDCRELDALAAIVRDINLTQEFDYALLSDVQRMDGYSPPLFYDLGDYIAHLCTDQNLLDAFNRQLELTVPYKAHTAQYYSASNGFNDIHAYSGITTSAPSHNTRSVGQAKTKWYQATH</sequence>
<evidence type="ECO:0000256" key="1">
    <source>
        <dbReference type="SAM" id="SignalP"/>
    </source>
</evidence>
<dbReference type="Proteomes" id="UP000184280">
    <property type="component" value="Unassembled WGS sequence"/>
</dbReference>
<dbReference type="InterPro" id="IPR005077">
    <property type="entry name" value="Peptidase_C11"/>
</dbReference>
<dbReference type="RefSeq" id="WP_233426283.1">
    <property type="nucleotide sequence ID" value="NZ_FOLF01000001.1"/>
</dbReference>
<feature type="signal peptide" evidence="1">
    <location>
        <begin position="1"/>
        <end position="25"/>
    </location>
</feature>
<keyword evidence="1" id="KW-0732">Signal</keyword>
<gene>
    <name evidence="2" type="ORF">SAMN04488494_1803</name>
</gene>
<name>A0A1M7I762_XYLRU</name>
<dbReference type="AlphaFoldDB" id="A0A1M7I762"/>
<proteinExistence type="predicted"/>
<dbReference type="PANTHER" id="PTHR37835">
    <property type="entry name" value="ALPHA-CLOSTRIPAIN"/>
    <property type="match status" value="1"/>
</dbReference>